<evidence type="ECO:0000313" key="1">
    <source>
        <dbReference type="EMBL" id="UOE40375.1"/>
    </source>
</evidence>
<gene>
    <name evidence="1" type="ORF">MTP09_10705</name>
</gene>
<dbReference type="Pfam" id="PF10884">
    <property type="entry name" value="DUF2683"/>
    <property type="match status" value="1"/>
</dbReference>
<sequence>METVNITAQITDKSQMDALKAFLKALKIKFEIEKKEEKPYNPEFFQ</sequence>
<dbReference type="RefSeq" id="WP_243548398.1">
    <property type="nucleotide sequence ID" value="NZ_CP094532.1"/>
</dbReference>
<accession>A0ABY4BUY8</accession>
<evidence type="ECO:0000313" key="2">
    <source>
        <dbReference type="Proteomes" id="UP000831460"/>
    </source>
</evidence>
<dbReference type="Proteomes" id="UP000831460">
    <property type="component" value="Chromosome"/>
</dbReference>
<keyword evidence="2" id="KW-1185">Reference proteome</keyword>
<name>A0ABY4BUY8_9FLAO</name>
<dbReference type="EMBL" id="CP094532">
    <property type="protein sequence ID" value="UOE40375.1"/>
    <property type="molecule type" value="Genomic_DNA"/>
</dbReference>
<dbReference type="InterPro" id="IPR020271">
    <property type="entry name" value="Uncharacterised_MJ1172"/>
</dbReference>
<organism evidence="1 2">
    <name type="scientific">Chryseobacterium suipulveris</name>
    <dbReference type="NCBI Taxonomy" id="2929800"/>
    <lineage>
        <taxon>Bacteria</taxon>
        <taxon>Pseudomonadati</taxon>
        <taxon>Bacteroidota</taxon>
        <taxon>Flavobacteriia</taxon>
        <taxon>Flavobacteriales</taxon>
        <taxon>Weeksellaceae</taxon>
        <taxon>Chryseobacterium group</taxon>
        <taxon>Chryseobacterium</taxon>
    </lineage>
</organism>
<reference evidence="1 2" key="1">
    <citation type="submission" date="2022-03" db="EMBL/GenBank/DDBJ databases">
        <title>Chryseobacterium sp. isolated from particulate matters in swine house.</title>
        <authorList>
            <person name="Won M."/>
            <person name="Kim S.-J."/>
            <person name="Kwon S.-W."/>
        </authorList>
    </citation>
    <scope>NUCLEOTIDE SEQUENCE [LARGE SCALE GENOMIC DNA]</scope>
    <source>
        <strain evidence="1 2">SC2-2</strain>
    </source>
</reference>
<protein>
    <submittedName>
        <fullName evidence="1">Uncharacterized protein</fullName>
    </submittedName>
</protein>
<proteinExistence type="predicted"/>